<dbReference type="OrthoDB" id="9773308at2"/>
<dbReference type="AlphaFoldDB" id="A0A1M6KGB2"/>
<dbReference type="Pfam" id="PF00376">
    <property type="entry name" value="MerR"/>
    <property type="match status" value="1"/>
</dbReference>
<evidence type="ECO:0000313" key="3">
    <source>
        <dbReference type="Proteomes" id="UP000184386"/>
    </source>
</evidence>
<keyword evidence="3" id="KW-1185">Reference proteome</keyword>
<reference evidence="2 3" key="1">
    <citation type="submission" date="2016-11" db="EMBL/GenBank/DDBJ databases">
        <authorList>
            <person name="Jaros S."/>
            <person name="Januszkiewicz K."/>
            <person name="Wedrychowicz H."/>
        </authorList>
    </citation>
    <scope>NUCLEOTIDE SEQUENCE [LARGE SCALE GENOMIC DNA]</scope>
    <source>
        <strain evidence="2 3">DSM 15929</strain>
    </source>
</reference>
<dbReference type="SUPFAM" id="SSF46955">
    <property type="entry name" value="Putative DNA-binding domain"/>
    <property type="match status" value="1"/>
</dbReference>
<protein>
    <submittedName>
        <fullName evidence="2">MerR family regulatory protein</fullName>
    </submittedName>
</protein>
<accession>A0A1M6KGB2</accession>
<dbReference type="GO" id="GO:0006355">
    <property type="term" value="P:regulation of DNA-templated transcription"/>
    <property type="evidence" value="ECO:0007669"/>
    <property type="project" value="InterPro"/>
</dbReference>
<dbReference type="STRING" id="1121322.SAMN02745136_00444"/>
<dbReference type="InterPro" id="IPR009061">
    <property type="entry name" value="DNA-bd_dom_put_sf"/>
</dbReference>
<evidence type="ECO:0000313" key="2">
    <source>
        <dbReference type="EMBL" id="SHJ58026.1"/>
    </source>
</evidence>
<dbReference type="Proteomes" id="UP000184386">
    <property type="component" value="Unassembled WGS sequence"/>
</dbReference>
<dbReference type="EMBL" id="FRAC01000006">
    <property type="protein sequence ID" value="SHJ58026.1"/>
    <property type="molecule type" value="Genomic_DNA"/>
</dbReference>
<proteinExistence type="predicted"/>
<dbReference type="Gene3D" id="1.10.1660.10">
    <property type="match status" value="1"/>
</dbReference>
<gene>
    <name evidence="2" type="ORF">SAMN02745136_00444</name>
</gene>
<name>A0A1M6KGB2_9FIRM</name>
<dbReference type="InterPro" id="IPR000551">
    <property type="entry name" value="MerR-type_HTH_dom"/>
</dbReference>
<feature type="domain" description="HTH merR-type" evidence="1">
    <location>
        <begin position="14"/>
        <end position="52"/>
    </location>
</feature>
<sequence>MGEIREVDIEKYIRIGEFSKKVGLAISTVKKYEDMGIIIPHHVSKQSGHRYYTERQAEDYNRENQIVYKRGGKYCV</sequence>
<dbReference type="RefSeq" id="WP_073272478.1">
    <property type="nucleotide sequence ID" value="NZ_FRAC01000006.1"/>
</dbReference>
<evidence type="ECO:0000259" key="1">
    <source>
        <dbReference type="Pfam" id="PF00376"/>
    </source>
</evidence>
<dbReference type="GO" id="GO:0003677">
    <property type="term" value="F:DNA binding"/>
    <property type="evidence" value="ECO:0007669"/>
    <property type="project" value="InterPro"/>
</dbReference>
<organism evidence="2 3">
    <name type="scientific">Anaerocolumna jejuensis DSM 15929</name>
    <dbReference type="NCBI Taxonomy" id="1121322"/>
    <lineage>
        <taxon>Bacteria</taxon>
        <taxon>Bacillati</taxon>
        <taxon>Bacillota</taxon>
        <taxon>Clostridia</taxon>
        <taxon>Lachnospirales</taxon>
        <taxon>Lachnospiraceae</taxon>
        <taxon>Anaerocolumna</taxon>
    </lineage>
</organism>